<protein>
    <submittedName>
        <fullName evidence="2">Uncharacterized protein</fullName>
    </submittedName>
</protein>
<evidence type="ECO:0000313" key="3">
    <source>
        <dbReference type="Proteomes" id="UP000005667"/>
    </source>
</evidence>
<evidence type="ECO:0000256" key="1">
    <source>
        <dbReference type="SAM" id="MobiDB-lite"/>
    </source>
</evidence>
<reference evidence="3" key="1">
    <citation type="journal article" date="2011" name="PLoS Genet.">
        <title>Azospirillum genomes reveal transition of bacteria from aquatic to terrestrial environments.</title>
        <authorList>
            <person name="Wisniewski-Dye F."/>
            <person name="Borziak K."/>
            <person name="Khalsa-Moyers G."/>
            <person name="Alexandre G."/>
            <person name="Sukharnikov L.O."/>
            <person name="Wuichet K."/>
            <person name="Hurst G.B."/>
            <person name="McDonald W.H."/>
            <person name="Robertson J.S."/>
            <person name="Barbe V."/>
            <person name="Calteau A."/>
            <person name="Rouy Z."/>
            <person name="Mangenot S."/>
            <person name="Prigent-Combaret C."/>
            <person name="Normand P."/>
            <person name="Boyer M."/>
            <person name="Siguier P."/>
            <person name="Dessaux Y."/>
            <person name="Elmerich C."/>
            <person name="Condemine G."/>
            <person name="Krishnen G."/>
            <person name="Kennedy I."/>
            <person name="Paterson A.H."/>
            <person name="Gonzalez V."/>
            <person name="Mavingui P."/>
            <person name="Zhulin I.B."/>
        </authorList>
    </citation>
    <scope>NUCLEOTIDE SEQUENCE [LARGE SCALE GENOMIC DNA]</scope>
    <source>
        <strain evidence="3">4B</strain>
    </source>
</reference>
<dbReference type="EMBL" id="FQ311873">
    <property type="protein sequence ID" value="CBS91105.1"/>
    <property type="molecule type" value="Genomic_DNA"/>
</dbReference>
<gene>
    <name evidence="2" type="ordered locus">AZOLI_p50100</name>
</gene>
<dbReference type="KEGG" id="ali:AZOLI_p50100"/>
<dbReference type="AlphaFoldDB" id="G7ZHS7"/>
<organism evidence="2 3">
    <name type="scientific">Azospirillum lipoferum (strain 4B)</name>
    <dbReference type="NCBI Taxonomy" id="862719"/>
    <lineage>
        <taxon>Bacteria</taxon>
        <taxon>Pseudomonadati</taxon>
        <taxon>Pseudomonadota</taxon>
        <taxon>Alphaproteobacteria</taxon>
        <taxon>Rhodospirillales</taxon>
        <taxon>Azospirillaceae</taxon>
        <taxon>Azospirillum</taxon>
    </lineage>
</organism>
<evidence type="ECO:0000313" key="2">
    <source>
        <dbReference type="EMBL" id="CBS91105.1"/>
    </source>
</evidence>
<name>G7ZHS7_AZOL4</name>
<dbReference type="RefSeq" id="WP_014249936.1">
    <property type="nucleotide sequence ID" value="NC_016624.1"/>
</dbReference>
<keyword evidence="3" id="KW-1185">Reference proteome</keyword>
<geneLocation type="plasmid" evidence="2 3">
    <name>AZO_p5</name>
</geneLocation>
<proteinExistence type="predicted"/>
<feature type="region of interest" description="Disordered" evidence="1">
    <location>
        <begin position="1"/>
        <end position="36"/>
    </location>
</feature>
<sequence>MTIQSQQQQMAQPDEVRSQGTAGAAGSQQGATATMQEEHAFWGGACGAGAGAAILWQPITVQGSRRR</sequence>
<dbReference type="Proteomes" id="UP000005667">
    <property type="component" value="Plasmid AZO_p5"/>
</dbReference>
<keyword evidence="2" id="KW-0614">Plasmid</keyword>
<feature type="compositionally biased region" description="Low complexity" evidence="1">
    <location>
        <begin position="1"/>
        <end position="34"/>
    </location>
</feature>
<dbReference type="HOGENOM" id="CLU_2858014_0_0_5"/>
<accession>G7ZHS7</accession>